<proteinExistence type="predicted"/>
<reference evidence="2" key="1">
    <citation type="submission" date="2022-11" db="UniProtKB">
        <authorList>
            <consortium name="WormBaseParasite"/>
        </authorList>
    </citation>
    <scope>IDENTIFICATION</scope>
</reference>
<dbReference type="WBParaSite" id="JU765_v2.g10162.t1">
    <property type="protein sequence ID" value="JU765_v2.g10162.t1"/>
    <property type="gene ID" value="JU765_v2.g10162"/>
</dbReference>
<evidence type="ECO:0000313" key="2">
    <source>
        <dbReference type="WBParaSite" id="JU765_v2.g10162.t1"/>
    </source>
</evidence>
<name>A0AC34PUU6_9BILA</name>
<protein>
    <submittedName>
        <fullName evidence="2">Beta-N-acetylhexosaminidase</fullName>
    </submittedName>
</protein>
<sequence length="580" mass="67499">MLYLLVTLFTLSFVVTHLTAENGGKKPFAPAPHEIKFDLHNQLQINRQKLADHNMEQRIKHNDEPRFGNNVKEHIDAQLIGQKSINGQLYPKLVNGDKFVPIRKMVHLDLKGGAYKVKFFNELFAFFNNLGLTGILIEWEDMFPYSGKLASAINGNAYSVADIETILKTAKDHNLEVIPLVQTFGHLEWLLKLEEFKHLREDSRYPQVICFSSEESFELIKMMVDQVAEIHKRFDMKYFHMGADEAFQVGFCNATIKRISSEGGKERAMLWHISRTAEYIKNQHSVTVLAWHDMFGHVSETDLNAYRMTEVLEPVLWSYAEDLEQYLPFSSWLALKPFKKVWGSSAFKGADGPMRYHSNPMHYIKNHESWITQMTRAYKEFDYFQGLIITGWSRYDHFAVLAELLPVNLPTLAMSVETIDSGRPLHGQYSRASEVLRCTAKFEQGYVLGCQFPGRRIYELVNEMYEKQQAFYRYKESDYEFNGWVSKVAEKYGFSSPMYVEKVNGFLDYHANYLERIERELRTELNKIYFEDTVDEFILTYLSDDLELLRGRKAAIQKVLTAQTFPKRPFVKYPHNGGDL</sequence>
<organism evidence="1 2">
    <name type="scientific">Panagrolaimus sp. JU765</name>
    <dbReference type="NCBI Taxonomy" id="591449"/>
    <lineage>
        <taxon>Eukaryota</taxon>
        <taxon>Metazoa</taxon>
        <taxon>Ecdysozoa</taxon>
        <taxon>Nematoda</taxon>
        <taxon>Chromadorea</taxon>
        <taxon>Rhabditida</taxon>
        <taxon>Tylenchina</taxon>
        <taxon>Panagrolaimomorpha</taxon>
        <taxon>Panagrolaimoidea</taxon>
        <taxon>Panagrolaimidae</taxon>
        <taxon>Panagrolaimus</taxon>
    </lineage>
</organism>
<accession>A0AC34PUU6</accession>
<evidence type="ECO:0000313" key="1">
    <source>
        <dbReference type="Proteomes" id="UP000887576"/>
    </source>
</evidence>
<dbReference type="Proteomes" id="UP000887576">
    <property type="component" value="Unplaced"/>
</dbReference>